<name>A0A328TJC7_9GAMM</name>
<comment type="caution">
    <text evidence="1">The sequence shown here is derived from an EMBL/GenBank/DDBJ whole genome shotgun (WGS) entry which is preliminary data.</text>
</comment>
<protein>
    <submittedName>
        <fullName evidence="1">Uncharacterized protein</fullName>
    </submittedName>
</protein>
<evidence type="ECO:0000313" key="1">
    <source>
        <dbReference type="EMBL" id="RAP67876.1"/>
    </source>
</evidence>
<proteinExistence type="predicted"/>
<accession>A0A328TJC7</accession>
<keyword evidence="2" id="KW-1185">Reference proteome</keyword>
<organism evidence="1 2">
    <name type="scientific">Candidatus Erwinia dacicola</name>
    <dbReference type="NCBI Taxonomy" id="252393"/>
    <lineage>
        <taxon>Bacteria</taxon>
        <taxon>Pseudomonadati</taxon>
        <taxon>Pseudomonadota</taxon>
        <taxon>Gammaproteobacteria</taxon>
        <taxon>Enterobacterales</taxon>
        <taxon>Erwiniaceae</taxon>
        <taxon>Erwinia</taxon>
    </lineage>
</organism>
<dbReference type="AlphaFoldDB" id="A0A328TJC7"/>
<sequence>MLHLAGFLPLLWLLLSIDQGWFSADPEKDILHFTGRMALNFCWDRC</sequence>
<gene>
    <name evidence="1" type="ORF">ACZ87_03912</name>
</gene>
<dbReference type="EMBL" id="LJAM02000875">
    <property type="protein sequence ID" value="RAP67876.1"/>
    <property type="molecule type" value="Genomic_DNA"/>
</dbReference>
<reference evidence="1" key="1">
    <citation type="submission" date="2018-04" db="EMBL/GenBank/DDBJ databases">
        <title>Genomes of the Obligate Erwinia dacicola and Facultative Enterobacter sp. OLF Endosymbionts of the Olive Fruit fly, Bactrocera oleae.</title>
        <authorList>
            <person name="Estes A.M."/>
            <person name="Hearn D.J."/>
            <person name="Agarwal S."/>
            <person name="Pierson E.A."/>
            <person name="Dunning-Hotopp J.C."/>
        </authorList>
    </citation>
    <scope>NUCLEOTIDE SEQUENCE [LARGE SCALE GENOMIC DNA]</scope>
    <source>
        <strain evidence="1">Oroville</strain>
    </source>
</reference>
<evidence type="ECO:0000313" key="2">
    <source>
        <dbReference type="Proteomes" id="UP000244334"/>
    </source>
</evidence>
<dbReference type="Proteomes" id="UP000244334">
    <property type="component" value="Unassembled WGS sequence"/>
</dbReference>